<reference evidence="1 2" key="1">
    <citation type="journal article" date="2019" name="Fungal Biol. Biotechnol.">
        <title>Draft genome sequence of fastidious pathogen Ceratobasidium theobromae, which causes vascular-streak dieback in Theobroma cacao.</title>
        <authorList>
            <person name="Ali S.S."/>
            <person name="Asman A."/>
            <person name="Shao J."/>
            <person name="Firmansyah A.P."/>
            <person name="Susilo A.W."/>
            <person name="Rosmana A."/>
            <person name="McMahon P."/>
            <person name="Junaid M."/>
            <person name="Guest D."/>
            <person name="Kheng T.Y."/>
            <person name="Meinhardt L.W."/>
            <person name="Bailey B.A."/>
        </authorList>
    </citation>
    <scope>NUCLEOTIDE SEQUENCE [LARGE SCALE GENOMIC DNA]</scope>
    <source>
        <strain evidence="1 2">CT2</strain>
    </source>
</reference>
<evidence type="ECO:0000313" key="2">
    <source>
        <dbReference type="Proteomes" id="UP000383932"/>
    </source>
</evidence>
<comment type="caution">
    <text evidence="1">The sequence shown here is derived from an EMBL/GenBank/DDBJ whole genome shotgun (WGS) entry which is preliminary data.</text>
</comment>
<dbReference type="Proteomes" id="UP000383932">
    <property type="component" value="Unassembled WGS sequence"/>
</dbReference>
<accession>A0A5N5QMF2</accession>
<keyword evidence="2" id="KW-1185">Reference proteome</keyword>
<dbReference type="OrthoDB" id="3156641at2759"/>
<gene>
    <name evidence="1" type="ORF">CTheo_3651</name>
</gene>
<dbReference type="AlphaFoldDB" id="A0A5N5QMF2"/>
<evidence type="ECO:0000313" key="1">
    <source>
        <dbReference type="EMBL" id="KAB5592940.1"/>
    </source>
</evidence>
<sequence length="220" mass="24003">MMATVHAAAPHTLSIPAHTSAMYFPPPRRLGPALPPSVSFGDSRRPCVELDKPVWVVDYDCDEAVVTGEIEVNTSLFPRGAAFAIGVELKSPTDSSWRSEWNHDGPNNRPGSFIQLGQRLAVDESAYTSVTLKIPGRLLPASQQSRVFTLSCCAFLVEDPRVKSEMNIARFMVVRRAAPLAVAPVMPTLVVTCGENVSGKGVNSPRMWMGKRAWGKVAKW</sequence>
<protein>
    <submittedName>
        <fullName evidence="1">Uncharacterized protein</fullName>
    </submittedName>
</protein>
<name>A0A5N5QMF2_9AGAM</name>
<proteinExistence type="predicted"/>
<organism evidence="1 2">
    <name type="scientific">Ceratobasidium theobromae</name>
    <dbReference type="NCBI Taxonomy" id="1582974"/>
    <lineage>
        <taxon>Eukaryota</taxon>
        <taxon>Fungi</taxon>
        <taxon>Dikarya</taxon>
        <taxon>Basidiomycota</taxon>
        <taxon>Agaricomycotina</taxon>
        <taxon>Agaricomycetes</taxon>
        <taxon>Cantharellales</taxon>
        <taxon>Ceratobasidiaceae</taxon>
        <taxon>Ceratobasidium</taxon>
    </lineage>
</organism>
<dbReference type="EMBL" id="SSOP01000050">
    <property type="protein sequence ID" value="KAB5592940.1"/>
    <property type="molecule type" value="Genomic_DNA"/>
</dbReference>